<keyword evidence="5" id="KW-1185">Reference proteome</keyword>
<name>A0A974PW52_9RHOO</name>
<feature type="signal peptide" evidence="3">
    <location>
        <begin position="1"/>
        <end position="30"/>
    </location>
</feature>
<dbReference type="RefSeq" id="WP_203385978.1">
    <property type="nucleotide sequence ID" value="NZ_CP064781.1"/>
</dbReference>
<dbReference type="PANTHER" id="PTHR43343">
    <property type="entry name" value="PEPTIDASE S12"/>
    <property type="match status" value="1"/>
</dbReference>
<gene>
    <name evidence="4" type="ORF">IWH25_11690</name>
</gene>
<feature type="chain" id="PRO_5037470522" evidence="3">
    <location>
        <begin position="31"/>
        <end position="425"/>
    </location>
</feature>
<keyword evidence="2" id="KW-0378">Hydrolase</keyword>
<keyword evidence="3" id="KW-0732">Signal</keyword>
<evidence type="ECO:0000313" key="4">
    <source>
        <dbReference type="EMBL" id="QRJ62446.1"/>
    </source>
</evidence>
<proteinExistence type="predicted"/>
<dbReference type="InterPro" id="IPR001940">
    <property type="entry name" value="Peptidase_S1C"/>
</dbReference>
<dbReference type="PANTHER" id="PTHR43343:SF3">
    <property type="entry name" value="PROTEASE DO-LIKE 8, CHLOROPLASTIC"/>
    <property type="match status" value="1"/>
</dbReference>
<evidence type="ECO:0000313" key="5">
    <source>
        <dbReference type="Proteomes" id="UP000663444"/>
    </source>
</evidence>
<dbReference type="GO" id="GO:0004252">
    <property type="term" value="F:serine-type endopeptidase activity"/>
    <property type="evidence" value="ECO:0007669"/>
    <property type="project" value="InterPro"/>
</dbReference>
<dbReference type="KEGG" id="ares:IWH25_11690"/>
<reference evidence="4" key="1">
    <citation type="submission" date="2020-11" db="EMBL/GenBank/DDBJ databases">
        <title>Azospira restricta DSM 18626 genome sequence.</title>
        <authorList>
            <person name="Moe W.M."/>
        </authorList>
    </citation>
    <scope>NUCLEOTIDE SEQUENCE</scope>
    <source>
        <strain evidence="4">DSM 18626</strain>
    </source>
</reference>
<dbReference type="Pfam" id="PF13365">
    <property type="entry name" value="Trypsin_2"/>
    <property type="match status" value="1"/>
</dbReference>
<accession>A0A974PW52</accession>
<dbReference type="GO" id="GO:0006508">
    <property type="term" value="P:proteolysis"/>
    <property type="evidence" value="ECO:0007669"/>
    <property type="project" value="UniProtKB-KW"/>
</dbReference>
<dbReference type="SUPFAM" id="SSF50494">
    <property type="entry name" value="Trypsin-like serine proteases"/>
    <property type="match status" value="1"/>
</dbReference>
<dbReference type="EMBL" id="CP064781">
    <property type="protein sequence ID" value="QRJ62446.1"/>
    <property type="molecule type" value="Genomic_DNA"/>
</dbReference>
<evidence type="ECO:0000256" key="1">
    <source>
        <dbReference type="ARBA" id="ARBA00022670"/>
    </source>
</evidence>
<dbReference type="InterPro" id="IPR051201">
    <property type="entry name" value="Chloro_Bact_Ser_Proteases"/>
</dbReference>
<evidence type="ECO:0000256" key="3">
    <source>
        <dbReference type="SAM" id="SignalP"/>
    </source>
</evidence>
<dbReference type="AlphaFoldDB" id="A0A974PW52"/>
<dbReference type="Proteomes" id="UP000663444">
    <property type="component" value="Chromosome"/>
</dbReference>
<dbReference type="PRINTS" id="PR00834">
    <property type="entry name" value="PROTEASES2C"/>
</dbReference>
<organism evidence="4 5">
    <name type="scientific">Azospira restricta</name>
    <dbReference type="NCBI Taxonomy" id="404405"/>
    <lineage>
        <taxon>Bacteria</taxon>
        <taxon>Pseudomonadati</taxon>
        <taxon>Pseudomonadota</taxon>
        <taxon>Betaproteobacteria</taxon>
        <taxon>Rhodocyclales</taxon>
        <taxon>Rhodocyclaceae</taxon>
        <taxon>Azospira</taxon>
    </lineage>
</organism>
<dbReference type="InterPro" id="IPR009003">
    <property type="entry name" value="Peptidase_S1_PA"/>
</dbReference>
<evidence type="ECO:0000256" key="2">
    <source>
        <dbReference type="ARBA" id="ARBA00022801"/>
    </source>
</evidence>
<dbReference type="Gene3D" id="2.40.10.120">
    <property type="match status" value="1"/>
</dbReference>
<sequence>MSPCVAATAPFHRLRALLALAVLSSWPLLAAAEASVRAVPTAEPPAAGEQARGVALKRMKFAQLANSTVGESAADAACSDGKPVYLDRKLAAALAEAVTFAFGRNLRELGYRRSPGDESVFSETQKKPVEIEVGALVQEVQMSYCGKPGGAVEGSLYFKARMELLVPAAQKVVHAPVVEGGVSGRRAPTMVEFYRAGADGLVKNFLAEPGVVAWLGGAKPLPTAVAQKAAGLRLEAVSPPAGGTAGAATLLRASVVTIEGSGRSGSGFVISRQGYVLTNQHVVGGNRFVKLRLASGREAVGEVVQQNAARDVALIKTESGLDPLALRSGELAPGETVYAIGSPLGEKFSGSLTKGIVSAYRVRNGQRFIQSDVAILSGSSGGPLLDEQGRVVGLTQSGVEAGRARINLFVPIADGLQAIGVALPE</sequence>
<protein>
    <submittedName>
        <fullName evidence="4">Trypsin-like peptidase domain-containing protein</fullName>
    </submittedName>
</protein>
<keyword evidence="1" id="KW-0645">Protease</keyword>